<dbReference type="EMBL" id="CP000386">
    <property type="protein sequence ID" value="ABG03151.1"/>
    <property type="molecule type" value="Genomic_DNA"/>
</dbReference>
<protein>
    <submittedName>
        <fullName evidence="3">Glycine cleavage T protein (Aminomethyl transferase)</fullName>
    </submittedName>
</protein>
<dbReference type="GO" id="GO:0016226">
    <property type="term" value="P:iron-sulfur cluster assembly"/>
    <property type="evidence" value="ECO:0007669"/>
    <property type="project" value="TreeGrafter"/>
</dbReference>
<keyword evidence="4" id="KW-1185">Reference proteome</keyword>
<name>Q1AZM7_RUBXD</name>
<evidence type="ECO:0000313" key="4">
    <source>
        <dbReference type="Proteomes" id="UP000006637"/>
    </source>
</evidence>
<organism evidence="3 4">
    <name type="scientific">Rubrobacter xylanophilus (strain DSM 9941 / JCM 11954 / NBRC 16129 / PRD-1)</name>
    <dbReference type="NCBI Taxonomy" id="266117"/>
    <lineage>
        <taxon>Bacteria</taxon>
        <taxon>Bacillati</taxon>
        <taxon>Actinomycetota</taxon>
        <taxon>Rubrobacteria</taxon>
        <taxon>Rubrobacterales</taxon>
        <taxon>Rubrobacteraceae</taxon>
        <taxon>Rubrobacter</taxon>
    </lineage>
</organism>
<dbReference type="eggNOG" id="COG0354">
    <property type="taxonomic scope" value="Bacteria"/>
</dbReference>
<dbReference type="InterPro" id="IPR006222">
    <property type="entry name" value="GCVT_N"/>
</dbReference>
<reference evidence="3 4" key="1">
    <citation type="submission" date="2006-06" db="EMBL/GenBank/DDBJ databases">
        <title>Complete sequence of Rubrobacter xylanophilus DSM 9941.</title>
        <authorList>
            <consortium name="US DOE Joint Genome Institute"/>
            <person name="Copeland A."/>
            <person name="Lucas S."/>
            <person name="Lapidus A."/>
            <person name="Barry K."/>
            <person name="Detter J.C."/>
            <person name="Glavina del Rio T."/>
            <person name="Hammon N."/>
            <person name="Israni S."/>
            <person name="Dalin E."/>
            <person name="Tice H."/>
            <person name="Pitluck S."/>
            <person name="Munk A.C."/>
            <person name="Brettin T."/>
            <person name="Bruce D."/>
            <person name="Han C."/>
            <person name="Tapia R."/>
            <person name="Gilna P."/>
            <person name="Schmutz J."/>
            <person name="Larimer F."/>
            <person name="Land M."/>
            <person name="Hauser L."/>
            <person name="Kyrpides N."/>
            <person name="Lykidis A."/>
            <person name="da Costa M.S."/>
            <person name="Rainey F.A."/>
            <person name="Empadinhas N."/>
            <person name="Jolivet E."/>
            <person name="Battista J.R."/>
            <person name="Richardson P."/>
        </authorList>
    </citation>
    <scope>NUCLEOTIDE SEQUENCE [LARGE SCALE GENOMIC DNA]</scope>
    <source>
        <strain evidence="4">DSM 9941 / NBRC 16129 / PRD-1</strain>
    </source>
</reference>
<dbReference type="Gene3D" id="3.30.1360.120">
    <property type="entry name" value="Probable tRNA modification gtpase trme, domain 1"/>
    <property type="match status" value="1"/>
</dbReference>
<dbReference type="OrthoDB" id="9796287at2"/>
<dbReference type="GO" id="GO:0016740">
    <property type="term" value="F:transferase activity"/>
    <property type="evidence" value="ECO:0007669"/>
    <property type="project" value="UniProtKB-KW"/>
</dbReference>
<feature type="domain" description="GCVT N-terminal" evidence="2">
    <location>
        <begin position="11"/>
        <end position="125"/>
    </location>
</feature>
<evidence type="ECO:0000259" key="2">
    <source>
        <dbReference type="Pfam" id="PF01571"/>
    </source>
</evidence>
<dbReference type="AlphaFoldDB" id="Q1AZM7"/>
<keyword evidence="3" id="KW-0808">Transferase</keyword>
<proteinExistence type="predicted"/>
<dbReference type="NCBIfam" id="TIGR03317">
    <property type="entry name" value="ygfZ_signature"/>
    <property type="match status" value="1"/>
</dbReference>
<dbReference type="KEGG" id="rxy:Rxyl_0173"/>
<evidence type="ECO:0000313" key="3">
    <source>
        <dbReference type="EMBL" id="ABG03151.1"/>
    </source>
</evidence>
<dbReference type="PIRSF" id="PIRSF006487">
    <property type="entry name" value="GcvT"/>
    <property type="match status" value="1"/>
</dbReference>
<sequence length="309" mass="32370">MAAERITHPGYAALREGAALVGHPGAAALRLSGRDPLGLLEAILTNSLPGEEDRGAYALLLDPKGRIQADLRVVRHAGEVLVVAGPQSARAVREILRRYAPFSRVAVEETGFGVLGLYGPRAAELAGLRSALPEHACARLGALLAVGVAVPVPGVDLIGAPEELQRARERLRSAGAVAATEEEYEAARIAAGVPRFGTDFTPENFPAEAGLLERAVSFEKGCYPGQETVARMRYRGHPNRTLRRLLVASGTPPAPPAEILQGDRRAGTLTSVSPLPSEEGVVFALGYLRRGADPEGPLSAGGAILRVAG</sequence>
<keyword evidence="1" id="KW-0809">Transit peptide</keyword>
<dbReference type="PANTHER" id="PTHR22602">
    <property type="entry name" value="TRANSFERASE CAF17, MITOCHONDRIAL-RELATED"/>
    <property type="match status" value="1"/>
</dbReference>
<dbReference type="PANTHER" id="PTHR22602:SF0">
    <property type="entry name" value="TRANSFERASE CAF17, MITOCHONDRIAL-RELATED"/>
    <property type="match status" value="1"/>
</dbReference>
<dbReference type="HOGENOM" id="CLU_007884_6_0_11"/>
<dbReference type="InterPro" id="IPR027266">
    <property type="entry name" value="TrmE/GcvT-like"/>
</dbReference>
<dbReference type="SUPFAM" id="SSF103025">
    <property type="entry name" value="Folate-binding domain"/>
    <property type="match status" value="1"/>
</dbReference>
<accession>Q1AZM7</accession>
<dbReference type="Proteomes" id="UP000006637">
    <property type="component" value="Chromosome"/>
</dbReference>
<dbReference type="InterPro" id="IPR045179">
    <property type="entry name" value="YgfZ/GcvT"/>
</dbReference>
<dbReference type="PhylomeDB" id="Q1AZM7"/>
<dbReference type="Pfam" id="PF01571">
    <property type="entry name" value="GCV_T"/>
    <property type="match status" value="1"/>
</dbReference>
<dbReference type="STRING" id="266117.Rxyl_0173"/>
<dbReference type="RefSeq" id="WP_011563169.1">
    <property type="nucleotide sequence ID" value="NC_008148.1"/>
</dbReference>
<evidence type="ECO:0000256" key="1">
    <source>
        <dbReference type="ARBA" id="ARBA00022946"/>
    </source>
</evidence>
<gene>
    <name evidence="3" type="ordered locus">Rxyl_0173</name>
</gene>
<dbReference type="InterPro" id="IPR017703">
    <property type="entry name" value="YgfZ/GCV_T_CS"/>
</dbReference>